<evidence type="ECO:0000256" key="1">
    <source>
        <dbReference type="ARBA" id="ARBA00004245"/>
    </source>
</evidence>
<accession>A0A183B4P0</accession>
<dbReference type="SUPFAM" id="SSF102848">
    <property type="entry name" value="NSFL1 (p97 ATPase) cofactor p47, SEP domain"/>
    <property type="match status" value="1"/>
</dbReference>
<evidence type="ECO:0000256" key="3">
    <source>
        <dbReference type="ARBA" id="ARBA00023054"/>
    </source>
</evidence>
<dbReference type="GO" id="GO:0043161">
    <property type="term" value="P:proteasome-mediated ubiquitin-dependent protein catabolic process"/>
    <property type="evidence" value="ECO:0007669"/>
    <property type="project" value="TreeGrafter"/>
</dbReference>
<dbReference type="OrthoDB" id="25887at2759"/>
<keyword evidence="12" id="KW-1185">Reference proteome</keyword>
<dbReference type="PANTHER" id="PTHR23333">
    <property type="entry name" value="UBX DOMAIN CONTAINING PROTEIN"/>
    <property type="match status" value="1"/>
</dbReference>
<name>A0A183B4P0_9TREM</name>
<evidence type="ECO:0000313" key="13">
    <source>
        <dbReference type="WBParaSite" id="ECPE_0001421501-mRNA-1"/>
    </source>
</evidence>
<evidence type="ECO:0000256" key="9">
    <source>
        <dbReference type="ARBA" id="ARBA00081109"/>
    </source>
</evidence>
<dbReference type="FunFam" id="3.30.420.210:FF:000003">
    <property type="entry name" value="UBX domain protein 11"/>
    <property type="match status" value="1"/>
</dbReference>
<evidence type="ECO:0000256" key="4">
    <source>
        <dbReference type="ARBA" id="ARBA00023212"/>
    </source>
</evidence>
<dbReference type="EMBL" id="UZAN01056876">
    <property type="protein sequence ID" value="VDP91447.1"/>
    <property type="molecule type" value="Genomic_DNA"/>
</dbReference>
<proteinExistence type="predicted"/>
<evidence type="ECO:0000256" key="2">
    <source>
        <dbReference type="ARBA" id="ARBA00022490"/>
    </source>
</evidence>
<evidence type="ECO:0000259" key="10">
    <source>
        <dbReference type="PROSITE" id="PS51399"/>
    </source>
</evidence>
<reference evidence="13" key="1">
    <citation type="submission" date="2016-06" db="UniProtKB">
        <authorList>
            <consortium name="WormBaseParasite"/>
        </authorList>
    </citation>
    <scope>IDENTIFICATION</scope>
</reference>
<dbReference type="Gene3D" id="3.30.420.210">
    <property type="entry name" value="SEP domain"/>
    <property type="match status" value="1"/>
</dbReference>
<dbReference type="Pfam" id="PF08059">
    <property type="entry name" value="SEP"/>
    <property type="match status" value="1"/>
</dbReference>
<reference evidence="11 12" key="2">
    <citation type="submission" date="2018-11" db="EMBL/GenBank/DDBJ databases">
        <authorList>
            <consortium name="Pathogen Informatics"/>
        </authorList>
    </citation>
    <scope>NUCLEOTIDE SEQUENCE [LARGE SCALE GENOMIC DNA]</scope>
    <source>
        <strain evidence="11 12">Egypt</strain>
    </source>
</reference>
<keyword evidence="3" id="KW-0175">Coiled coil</keyword>
<evidence type="ECO:0000256" key="7">
    <source>
        <dbReference type="ARBA" id="ARBA00073759"/>
    </source>
</evidence>
<dbReference type="InterPro" id="IPR036241">
    <property type="entry name" value="NSFL1C_SEP_dom_sf"/>
</dbReference>
<evidence type="ECO:0000256" key="5">
    <source>
        <dbReference type="ARBA" id="ARBA00059434"/>
    </source>
</evidence>
<dbReference type="Proteomes" id="UP000272942">
    <property type="component" value="Unassembled WGS sequence"/>
</dbReference>
<organism evidence="13">
    <name type="scientific">Echinostoma caproni</name>
    <dbReference type="NCBI Taxonomy" id="27848"/>
    <lineage>
        <taxon>Eukaryota</taxon>
        <taxon>Metazoa</taxon>
        <taxon>Spiralia</taxon>
        <taxon>Lophotrochozoa</taxon>
        <taxon>Platyhelminthes</taxon>
        <taxon>Trematoda</taxon>
        <taxon>Digenea</taxon>
        <taxon>Plagiorchiida</taxon>
        <taxon>Echinostomata</taxon>
        <taxon>Echinostomatoidea</taxon>
        <taxon>Echinostomatidae</taxon>
        <taxon>Echinostoma</taxon>
    </lineage>
</organism>
<evidence type="ECO:0000256" key="6">
    <source>
        <dbReference type="ARBA" id="ARBA00062345"/>
    </source>
</evidence>
<gene>
    <name evidence="11" type="ORF">ECPE_LOCUS14175</name>
</gene>
<dbReference type="PANTHER" id="PTHR23333:SF4">
    <property type="entry name" value="UBX DOMAIN-CONTAINING PROTEIN 11"/>
    <property type="match status" value="1"/>
</dbReference>
<protein>
    <recommendedName>
        <fullName evidence="7">UBX domain-containing protein 11</fullName>
    </recommendedName>
    <alternativeName>
        <fullName evidence="9">Socius</fullName>
    </alternativeName>
    <alternativeName>
        <fullName evidence="8">UBX domain-containing protein 5</fullName>
    </alternativeName>
</protein>
<comment type="subunit">
    <text evidence="6">Interacts with GNA12, GNA13, RND1, RND2 and RND3.</text>
</comment>
<evidence type="ECO:0000313" key="12">
    <source>
        <dbReference type="Proteomes" id="UP000272942"/>
    </source>
</evidence>
<evidence type="ECO:0000256" key="8">
    <source>
        <dbReference type="ARBA" id="ARBA00075811"/>
    </source>
</evidence>
<comment type="subcellular location">
    <subcellularLocation>
        <location evidence="1">Cytoplasm</location>
        <location evidence="1">Cytoskeleton</location>
    </subcellularLocation>
</comment>
<sequence length="208" mass="23114">MEEFLHDYGLVWVGTQTDAQHQPIDIQENSTWNTGSSVKNPDTLEKIVKNIGLLNLGIGAGEAKVIRDPNDPKLAYLKEQDAISLTLYADGISLCEGPFRPFTQHETLQFVQDILDGFFPSELESLHPDGVAFKLIDKRQIEFLKTRRLVPKAQKLGGCGKSSCLIDLPSTETTTKNGHDGHFKTDTSNISHKLAEHSTSEPDEIQSR</sequence>
<dbReference type="GO" id="GO:0043130">
    <property type="term" value="F:ubiquitin binding"/>
    <property type="evidence" value="ECO:0007669"/>
    <property type="project" value="TreeGrafter"/>
</dbReference>
<dbReference type="AlphaFoldDB" id="A0A183B4P0"/>
<keyword evidence="2" id="KW-0963">Cytoplasm</keyword>
<dbReference type="GO" id="GO:0005856">
    <property type="term" value="C:cytoskeleton"/>
    <property type="evidence" value="ECO:0007669"/>
    <property type="project" value="UniProtKB-SubCell"/>
</dbReference>
<keyword evidence="4" id="KW-0206">Cytoskeleton</keyword>
<comment type="function">
    <text evidence="5">May be involved in the reorganization of actin cytoskeleton mediated by RND1, RND2 and RND3. Promotes RHOA activation mediated by GNA12 and GNA13.</text>
</comment>
<feature type="domain" description="SEP" evidence="10">
    <location>
        <begin position="80"/>
        <end position="144"/>
    </location>
</feature>
<dbReference type="InterPro" id="IPR012989">
    <property type="entry name" value="SEP_domain"/>
</dbReference>
<evidence type="ECO:0000313" key="11">
    <source>
        <dbReference type="EMBL" id="VDP91447.1"/>
    </source>
</evidence>
<dbReference type="WBParaSite" id="ECPE_0001421501-mRNA-1">
    <property type="protein sequence ID" value="ECPE_0001421501-mRNA-1"/>
    <property type="gene ID" value="ECPE_0001421501"/>
</dbReference>
<dbReference type="PROSITE" id="PS51399">
    <property type="entry name" value="SEP"/>
    <property type="match status" value="1"/>
</dbReference>